<comment type="caution">
    <text evidence="2">The sequence shown here is derived from an EMBL/GenBank/DDBJ whole genome shotgun (WGS) entry which is preliminary data.</text>
</comment>
<dbReference type="EMBL" id="BSDP01000001">
    <property type="protein sequence ID" value="GLI28446.1"/>
    <property type="molecule type" value="Genomic_DNA"/>
</dbReference>
<gene>
    <name evidence="2" type="ORF">ARHIZOSPH14_26880</name>
</gene>
<dbReference type="RefSeq" id="WP_281885836.1">
    <property type="nucleotide sequence ID" value="NZ_BSDP01000001.1"/>
</dbReference>
<evidence type="ECO:0008006" key="4">
    <source>
        <dbReference type="Google" id="ProtNLM"/>
    </source>
</evidence>
<sequence length="258" mass="27070">MRHQSRSLIAVAFLIAAGAVLTGCTPEPPTRAEAKFALTTVDAAISPGDTFPANFIFVAEEEDPIWDSVTGVALGDGETFGPGAFEVVRSESSAGGVVLGNITLHIPVPADGVAFDQIELLLAGETSVVARVGSWEVELQDSETVIQPSGEFVLTYPRCEPVSATFVNVADSDLLDIAVDIPAAGVDVDFAPVASATAGAPFDLEFDLHCDDTADFWVLSPTVSFDLDGAPREVRTDPVAIGLTAIDETTIDRIRARP</sequence>
<reference evidence="2" key="1">
    <citation type="submission" date="2022-12" db="EMBL/GenBank/DDBJ databases">
        <title>Reference genome sequencing for broad-spectrum identification of bacterial and archaeal isolates by mass spectrometry.</title>
        <authorList>
            <person name="Sekiguchi Y."/>
            <person name="Tourlousse D.M."/>
        </authorList>
    </citation>
    <scope>NUCLEOTIDE SEQUENCE</scope>
    <source>
        <strain evidence="2">14</strain>
    </source>
</reference>
<protein>
    <recommendedName>
        <fullName evidence="4">Lipoprotein</fullName>
    </recommendedName>
</protein>
<keyword evidence="3" id="KW-1185">Reference proteome</keyword>
<keyword evidence="1" id="KW-0732">Signal</keyword>
<organism evidence="2 3">
    <name type="scientific">Agromyces rhizosphaerae</name>
    <dbReference type="NCBI Taxonomy" id="88374"/>
    <lineage>
        <taxon>Bacteria</taxon>
        <taxon>Bacillati</taxon>
        <taxon>Actinomycetota</taxon>
        <taxon>Actinomycetes</taxon>
        <taxon>Micrococcales</taxon>
        <taxon>Microbacteriaceae</taxon>
        <taxon>Agromyces</taxon>
    </lineage>
</organism>
<dbReference type="AlphaFoldDB" id="A0A9W6CYQ3"/>
<evidence type="ECO:0000256" key="1">
    <source>
        <dbReference type="SAM" id="SignalP"/>
    </source>
</evidence>
<feature type="chain" id="PRO_5040952565" description="Lipoprotein" evidence="1">
    <location>
        <begin position="23"/>
        <end position="258"/>
    </location>
</feature>
<evidence type="ECO:0000313" key="2">
    <source>
        <dbReference type="EMBL" id="GLI28446.1"/>
    </source>
</evidence>
<dbReference type="PROSITE" id="PS51257">
    <property type="entry name" value="PROKAR_LIPOPROTEIN"/>
    <property type="match status" value="1"/>
</dbReference>
<feature type="signal peptide" evidence="1">
    <location>
        <begin position="1"/>
        <end position="22"/>
    </location>
</feature>
<proteinExistence type="predicted"/>
<dbReference type="Proteomes" id="UP001144396">
    <property type="component" value="Unassembled WGS sequence"/>
</dbReference>
<evidence type="ECO:0000313" key="3">
    <source>
        <dbReference type="Proteomes" id="UP001144396"/>
    </source>
</evidence>
<name>A0A9W6CYQ3_9MICO</name>
<accession>A0A9W6CYQ3</accession>